<evidence type="ECO:0000259" key="1">
    <source>
        <dbReference type="PROSITE" id="PS50404"/>
    </source>
</evidence>
<evidence type="ECO:0000313" key="4">
    <source>
        <dbReference type="Proteomes" id="UP000544872"/>
    </source>
</evidence>
<dbReference type="Pfam" id="PF13410">
    <property type="entry name" value="GST_C_2"/>
    <property type="match status" value="1"/>
</dbReference>
<keyword evidence="3" id="KW-0808">Transferase</keyword>
<organism evidence="3 4">
    <name type="scientific">Novispirillum itersonii</name>
    <name type="common">Aquaspirillum itersonii</name>
    <dbReference type="NCBI Taxonomy" id="189"/>
    <lineage>
        <taxon>Bacteria</taxon>
        <taxon>Pseudomonadati</taxon>
        <taxon>Pseudomonadota</taxon>
        <taxon>Alphaproteobacteria</taxon>
        <taxon>Rhodospirillales</taxon>
        <taxon>Novispirillaceae</taxon>
        <taxon>Novispirillum</taxon>
    </lineage>
</organism>
<comment type="caution">
    <text evidence="3">The sequence shown here is derived from an EMBL/GenBank/DDBJ whole genome shotgun (WGS) entry which is preliminary data.</text>
</comment>
<keyword evidence="4" id="KW-1185">Reference proteome</keyword>
<dbReference type="InterPro" id="IPR036249">
    <property type="entry name" value="Thioredoxin-like_sf"/>
</dbReference>
<dbReference type="RefSeq" id="WP_416046493.1">
    <property type="nucleotide sequence ID" value="NZ_JACIIX010000001.1"/>
</dbReference>
<dbReference type="PANTHER" id="PTHR44051">
    <property type="entry name" value="GLUTATHIONE S-TRANSFERASE-RELATED"/>
    <property type="match status" value="1"/>
</dbReference>
<dbReference type="Proteomes" id="UP000544872">
    <property type="component" value="Unassembled WGS sequence"/>
</dbReference>
<dbReference type="AlphaFoldDB" id="A0A7W9ZDX9"/>
<accession>A0A7W9ZDX9</accession>
<dbReference type="CDD" id="cd03056">
    <property type="entry name" value="GST_N_4"/>
    <property type="match status" value="1"/>
</dbReference>
<feature type="domain" description="GST N-terminal" evidence="1">
    <location>
        <begin position="4"/>
        <end position="85"/>
    </location>
</feature>
<dbReference type="Pfam" id="PF13409">
    <property type="entry name" value="GST_N_2"/>
    <property type="match status" value="1"/>
</dbReference>
<dbReference type="EMBL" id="JACIIX010000001">
    <property type="protein sequence ID" value="MBB6208857.1"/>
    <property type="molecule type" value="Genomic_DNA"/>
</dbReference>
<dbReference type="SFLD" id="SFLDG00358">
    <property type="entry name" value="Main_(cytGST)"/>
    <property type="match status" value="1"/>
</dbReference>
<proteinExistence type="predicted"/>
<evidence type="ECO:0000259" key="2">
    <source>
        <dbReference type="PROSITE" id="PS50405"/>
    </source>
</evidence>
<name>A0A7W9ZDX9_NOVIT</name>
<dbReference type="InterPro" id="IPR040079">
    <property type="entry name" value="Glutathione_S-Trfase"/>
</dbReference>
<feature type="domain" description="GST C-terminal" evidence="2">
    <location>
        <begin position="90"/>
        <end position="209"/>
    </location>
</feature>
<reference evidence="3 4" key="1">
    <citation type="submission" date="2020-08" db="EMBL/GenBank/DDBJ databases">
        <title>Genomic Encyclopedia of Type Strains, Phase IV (KMG-IV): sequencing the most valuable type-strain genomes for metagenomic binning, comparative biology and taxonomic classification.</title>
        <authorList>
            <person name="Goeker M."/>
        </authorList>
    </citation>
    <scope>NUCLEOTIDE SEQUENCE [LARGE SCALE GENOMIC DNA]</scope>
    <source>
        <strain evidence="3 4">DSM 11590</strain>
    </source>
</reference>
<dbReference type="GO" id="GO:0004364">
    <property type="term" value="F:glutathione transferase activity"/>
    <property type="evidence" value="ECO:0007669"/>
    <property type="project" value="UniProtKB-EC"/>
</dbReference>
<dbReference type="InterPro" id="IPR010987">
    <property type="entry name" value="Glutathione-S-Trfase_C-like"/>
</dbReference>
<gene>
    <name evidence="3" type="ORF">FHS48_000238</name>
</gene>
<dbReference type="PROSITE" id="PS50405">
    <property type="entry name" value="GST_CTER"/>
    <property type="match status" value="1"/>
</dbReference>
<dbReference type="EC" id="2.5.1.18" evidence="3"/>
<dbReference type="SUPFAM" id="SSF47616">
    <property type="entry name" value="GST C-terminal domain-like"/>
    <property type="match status" value="1"/>
</dbReference>
<sequence>MKETPMKLYYHPLSGHAHRAHLFLSLAGVPHELVPIDLSIKEQKSDWFLALNAFGEIPVLDDSGVIVADSTAIMVYAARKVGPSHWLPQDPAQEAEVQRWLAVAAGKIAFGPAAARIAVLFNRTVDMDELHSRSHAVLGVIDQVLSTRRWIAGTDQPTIADVGLYSYIARCPEGFVDRSAYTAITAWLERVEALPGFVPFVKTPVGLDA</sequence>
<dbReference type="Gene3D" id="3.40.30.10">
    <property type="entry name" value="Glutaredoxin"/>
    <property type="match status" value="1"/>
</dbReference>
<dbReference type="PROSITE" id="PS50404">
    <property type="entry name" value="GST_NTER"/>
    <property type="match status" value="1"/>
</dbReference>
<dbReference type="Gene3D" id="1.20.1050.10">
    <property type="match status" value="1"/>
</dbReference>
<dbReference type="InterPro" id="IPR004045">
    <property type="entry name" value="Glutathione_S-Trfase_N"/>
</dbReference>
<dbReference type="PANTHER" id="PTHR44051:SF2">
    <property type="entry name" value="HYPOTHETICAL GLUTATHIONE S-TRANSFERASE LIKE PROTEIN"/>
    <property type="match status" value="1"/>
</dbReference>
<dbReference type="SFLD" id="SFLDS00019">
    <property type="entry name" value="Glutathione_Transferase_(cytos"/>
    <property type="match status" value="1"/>
</dbReference>
<dbReference type="SUPFAM" id="SSF52833">
    <property type="entry name" value="Thioredoxin-like"/>
    <property type="match status" value="1"/>
</dbReference>
<evidence type="ECO:0000313" key="3">
    <source>
        <dbReference type="EMBL" id="MBB6208857.1"/>
    </source>
</evidence>
<dbReference type="SFLD" id="SFLDG01151">
    <property type="entry name" value="Main.2:_Nu-like"/>
    <property type="match status" value="1"/>
</dbReference>
<dbReference type="InterPro" id="IPR036282">
    <property type="entry name" value="Glutathione-S-Trfase_C_sf"/>
</dbReference>
<protein>
    <submittedName>
        <fullName evidence="3">Glutathione S-transferase</fullName>
        <ecNumber evidence="3">2.5.1.18</ecNumber>
    </submittedName>
</protein>